<dbReference type="GO" id="GO:0010008">
    <property type="term" value="C:endosome membrane"/>
    <property type="evidence" value="ECO:0007669"/>
    <property type="project" value="UniProtKB-SubCell"/>
</dbReference>
<keyword evidence="7" id="KW-0050">Antiport</keyword>
<dbReference type="SUPFAM" id="SSF57845">
    <property type="entry name" value="B-box zinc-binding domain"/>
    <property type="match status" value="1"/>
</dbReference>
<evidence type="ECO:0000256" key="31">
    <source>
        <dbReference type="ARBA" id="ARBA00077285"/>
    </source>
</evidence>
<keyword evidence="6" id="KW-0813">Transport</keyword>
<dbReference type="GO" id="GO:0010043">
    <property type="term" value="P:response to zinc ion"/>
    <property type="evidence" value="ECO:0007669"/>
    <property type="project" value="TreeGrafter"/>
</dbReference>
<dbReference type="SUPFAM" id="SSF161111">
    <property type="entry name" value="Cation efflux protein transmembrane domain-like"/>
    <property type="match status" value="1"/>
</dbReference>
<dbReference type="AlphaFoldDB" id="A0AA41N1M5"/>
<dbReference type="Pfam" id="PF13445">
    <property type="entry name" value="zf-RING_UBOX"/>
    <property type="match status" value="1"/>
</dbReference>
<evidence type="ECO:0000256" key="6">
    <source>
        <dbReference type="ARBA" id="ARBA00022448"/>
    </source>
</evidence>
<dbReference type="GO" id="GO:0005886">
    <property type="term" value="C:plasma membrane"/>
    <property type="evidence" value="ECO:0007669"/>
    <property type="project" value="TreeGrafter"/>
</dbReference>
<evidence type="ECO:0000256" key="16">
    <source>
        <dbReference type="ARBA" id="ARBA00022833"/>
    </source>
</evidence>
<evidence type="ECO:0000256" key="30">
    <source>
        <dbReference type="ARBA" id="ARBA00076850"/>
    </source>
</evidence>
<dbReference type="Gene3D" id="1.20.5.170">
    <property type="match status" value="1"/>
</dbReference>
<evidence type="ECO:0000256" key="15">
    <source>
        <dbReference type="ARBA" id="ARBA00022792"/>
    </source>
</evidence>
<evidence type="ECO:0000256" key="5">
    <source>
        <dbReference type="ARBA" id="ARBA00008873"/>
    </source>
</evidence>
<comment type="similarity">
    <text evidence="5">Belongs to the cation diffusion facilitator (CDF) transporter (TC 2.A.4) family. SLC30A subfamily.</text>
</comment>
<evidence type="ECO:0000256" key="28">
    <source>
        <dbReference type="ARBA" id="ARBA00061875"/>
    </source>
</evidence>
<dbReference type="InterPro" id="IPR027469">
    <property type="entry name" value="Cation_efflux_TMD_sf"/>
</dbReference>
<evidence type="ECO:0000313" key="40">
    <source>
        <dbReference type="Proteomes" id="UP001166674"/>
    </source>
</evidence>
<dbReference type="FunFam" id="3.30.40.10:FF:000014">
    <property type="entry name" value="probable E3 ubiquitin-protein ligase MID2"/>
    <property type="match status" value="1"/>
</dbReference>
<dbReference type="SUPFAM" id="SSF57850">
    <property type="entry name" value="RING/U-box"/>
    <property type="match status" value="1"/>
</dbReference>
<dbReference type="PROSITE" id="PS00518">
    <property type="entry name" value="ZF_RING_1"/>
    <property type="match status" value="1"/>
</dbReference>
<dbReference type="GO" id="GO:0005743">
    <property type="term" value="C:mitochondrial inner membrane"/>
    <property type="evidence" value="ECO:0007669"/>
    <property type="project" value="UniProtKB-SubCell"/>
</dbReference>
<dbReference type="PROSITE" id="PS50119">
    <property type="entry name" value="ZF_BBOX"/>
    <property type="match status" value="1"/>
</dbReference>
<dbReference type="GO" id="GO:0005385">
    <property type="term" value="F:zinc ion transmembrane transporter activity"/>
    <property type="evidence" value="ECO:0007669"/>
    <property type="project" value="TreeGrafter"/>
</dbReference>
<keyword evidence="13 32" id="KW-0863">Zinc-finger</keyword>
<comment type="catalytic activity">
    <reaction evidence="25">
        <text>Zn(2+)(in) + 2 H(+)(out) = Zn(2+)(out) + 2 H(+)(in)</text>
        <dbReference type="Rhea" id="RHEA:72627"/>
        <dbReference type="ChEBI" id="CHEBI:15378"/>
        <dbReference type="ChEBI" id="CHEBI:29105"/>
    </reaction>
</comment>
<dbReference type="PANTHER" id="PTHR11562">
    <property type="entry name" value="CATION EFFLUX PROTEIN/ ZINC TRANSPORTER"/>
    <property type="match status" value="1"/>
</dbReference>
<evidence type="ECO:0000256" key="29">
    <source>
        <dbReference type="ARBA" id="ARBA00070392"/>
    </source>
</evidence>
<dbReference type="InterPro" id="IPR017907">
    <property type="entry name" value="Znf_RING_CS"/>
</dbReference>
<evidence type="ECO:0000256" key="12">
    <source>
        <dbReference type="ARBA" id="ARBA00022753"/>
    </source>
</evidence>
<dbReference type="CDD" id="cd16759">
    <property type="entry name" value="RING-HC_MuRF1"/>
    <property type="match status" value="1"/>
</dbReference>
<keyword evidence="11" id="KW-0479">Metal-binding</keyword>
<evidence type="ECO:0000256" key="10">
    <source>
        <dbReference type="ARBA" id="ARBA00022692"/>
    </source>
</evidence>
<keyword evidence="24" id="KW-0968">Cytoplasmic vesicle</keyword>
<dbReference type="InterPro" id="IPR001841">
    <property type="entry name" value="Znf_RING"/>
</dbReference>
<dbReference type="Gene3D" id="1.20.1510.10">
    <property type="entry name" value="Cation efflux protein transmembrane domain"/>
    <property type="match status" value="1"/>
</dbReference>
<feature type="transmembrane region" description="Helical" evidence="35">
    <location>
        <begin position="492"/>
        <end position="513"/>
    </location>
</feature>
<feature type="transmembrane region" description="Helical" evidence="35">
    <location>
        <begin position="605"/>
        <end position="626"/>
    </location>
</feature>
<feature type="transmembrane region" description="Helical" evidence="35">
    <location>
        <begin position="525"/>
        <end position="546"/>
    </location>
</feature>
<evidence type="ECO:0000256" key="20">
    <source>
        <dbReference type="ARBA" id="ARBA00023065"/>
    </source>
</evidence>
<keyword evidence="22 35" id="KW-0472">Membrane</keyword>
<evidence type="ECO:0000256" key="19">
    <source>
        <dbReference type="ARBA" id="ARBA00023054"/>
    </source>
</evidence>
<dbReference type="FunFam" id="1.20.5.170:FF:000022">
    <property type="entry name" value="Tripartite motif containing 55"/>
    <property type="match status" value="1"/>
</dbReference>
<keyword evidence="8" id="KW-0963">Cytoplasm</keyword>
<keyword evidence="17" id="KW-0864">Zinc transport</keyword>
<feature type="region of interest" description="Disordered" evidence="34">
    <location>
        <begin position="325"/>
        <end position="358"/>
    </location>
</feature>
<dbReference type="InterPro" id="IPR027370">
    <property type="entry name" value="Znf-RING_euk"/>
</dbReference>
<reference evidence="39" key="1">
    <citation type="submission" date="2020-03" db="EMBL/GenBank/DDBJ databases">
        <title>Studies in the Genomics of Life Span.</title>
        <authorList>
            <person name="Glass D."/>
        </authorList>
    </citation>
    <scope>NUCLEOTIDE SEQUENCE</scope>
    <source>
        <strain evidence="39">SUZIE</strain>
        <tissue evidence="39">Muscle</tissue>
    </source>
</reference>
<dbReference type="CDD" id="cd19831">
    <property type="entry name" value="Bbox2_MuRF1_C-II"/>
    <property type="match status" value="1"/>
</dbReference>
<evidence type="ECO:0000256" key="13">
    <source>
        <dbReference type="ARBA" id="ARBA00022771"/>
    </source>
</evidence>
<feature type="domain" description="COS" evidence="38">
    <location>
        <begin position="267"/>
        <end position="325"/>
    </location>
</feature>
<evidence type="ECO:0000256" key="35">
    <source>
        <dbReference type="SAM" id="Phobius"/>
    </source>
</evidence>
<protein>
    <recommendedName>
        <fullName evidence="29">Proton-coupled zinc antiporter SLC30A2</fullName>
    </recommendedName>
    <alternativeName>
        <fullName evidence="31">Solute carrier family 30 member 2</fullName>
    </alternativeName>
    <alternativeName>
        <fullName evidence="30">Zinc transporter 2</fullName>
    </alternativeName>
</protein>
<evidence type="ECO:0000256" key="17">
    <source>
        <dbReference type="ARBA" id="ARBA00022906"/>
    </source>
</evidence>
<evidence type="ECO:0000256" key="18">
    <source>
        <dbReference type="ARBA" id="ARBA00022989"/>
    </source>
</evidence>
<keyword evidence="18 35" id="KW-1133">Transmembrane helix</keyword>
<keyword evidence="9" id="KW-0597">Phosphoprotein</keyword>
<dbReference type="Pfam" id="PF01545">
    <property type="entry name" value="Cation_efflux"/>
    <property type="match status" value="1"/>
</dbReference>
<proteinExistence type="inferred from homology"/>
<feature type="transmembrane region" description="Helical" evidence="35">
    <location>
        <begin position="424"/>
        <end position="448"/>
    </location>
</feature>
<dbReference type="GO" id="GO:0005765">
    <property type="term" value="C:lysosomal membrane"/>
    <property type="evidence" value="ECO:0007669"/>
    <property type="project" value="UniProtKB-SubCell"/>
</dbReference>
<evidence type="ECO:0000256" key="7">
    <source>
        <dbReference type="ARBA" id="ARBA00022449"/>
    </source>
</evidence>
<dbReference type="GO" id="GO:0008270">
    <property type="term" value="F:zinc ion binding"/>
    <property type="evidence" value="ECO:0007669"/>
    <property type="project" value="UniProtKB-KW"/>
</dbReference>
<evidence type="ECO:0000256" key="27">
    <source>
        <dbReference type="ARBA" id="ARBA00060459"/>
    </source>
</evidence>
<dbReference type="SMART" id="SM00184">
    <property type="entry name" value="RING"/>
    <property type="match status" value="1"/>
</dbReference>
<keyword evidence="23" id="KW-0458">Lysosome</keyword>
<dbReference type="EMBL" id="JAATJV010380400">
    <property type="protein sequence ID" value="MBZ3882066.1"/>
    <property type="molecule type" value="Genomic_DNA"/>
</dbReference>
<feature type="transmembrane region" description="Helical" evidence="35">
    <location>
        <begin position="576"/>
        <end position="599"/>
    </location>
</feature>
<feature type="coiled-coil region" evidence="33">
    <location>
        <begin position="217"/>
        <end position="252"/>
    </location>
</feature>
<evidence type="ECO:0000256" key="2">
    <source>
        <dbReference type="ARBA" id="ARBA00004337"/>
    </source>
</evidence>
<dbReference type="GO" id="GO:0015297">
    <property type="term" value="F:antiporter activity"/>
    <property type="evidence" value="ECO:0007669"/>
    <property type="project" value="UniProtKB-KW"/>
</dbReference>
<dbReference type="InterPro" id="IPR000315">
    <property type="entry name" value="Znf_B-box"/>
</dbReference>
<keyword evidence="40" id="KW-1185">Reference proteome</keyword>
<comment type="function">
    <text evidence="26">Electroneutral proton-coupled antiporter concentrating zinc ions into a variety of intracellular organelles including endosomes, zymogen granules and mitochondria. Thereby, plays a crucial role in cellular zinc homeostasis to confer upon cells protection against its potential cytotoxicity. Regulates the zinc concentration of milk, through the transport of zinc ions into secretory vesicles of mammary cells. By concentrating zinc ions into lysosomes participates to lysosomal-mediated cell death during early mammary gland involution.</text>
</comment>
<dbReference type="InterPro" id="IPR027470">
    <property type="entry name" value="Cation_efflux_CTD"/>
</dbReference>
<name>A0AA41N1M5_SCICA</name>
<evidence type="ECO:0000256" key="32">
    <source>
        <dbReference type="PROSITE-ProRule" id="PRU00024"/>
    </source>
</evidence>
<keyword evidence="10 35" id="KW-0812">Transmembrane</keyword>
<evidence type="ECO:0000256" key="3">
    <source>
        <dbReference type="ARBA" id="ARBA00004448"/>
    </source>
</evidence>
<dbReference type="InterPro" id="IPR003649">
    <property type="entry name" value="Bbox_C"/>
</dbReference>
<gene>
    <name evidence="39" type="ORF">SUZIE_166075</name>
</gene>
<keyword evidence="14" id="KW-0833">Ubl conjugation pathway</keyword>
<dbReference type="SMART" id="SM00336">
    <property type="entry name" value="BBOX"/>
    <property type="match status" value="1"/>
</dbReference>
<comment type="caution">
    <text evidence="39">The sequence shown here is derived from an EMBL/GenBank/DDBJ whole genome shotgun (WGS) entry which is preliminary data.</text>
</comment>
<keyword evidence="12" id="KW-0967">Endosome</keyword>
<dbReference type="InterPro" id="IPR002524">
    <property type="entry name" value="Cation_efflux"/>
</dbReference>
<keyword evidence="21" id="KW-0496">Mitochondrion</keyword>
<dbReference type="InterPro" id="IPR058533">
    <property type="entry name" value="Cation_efflux_TM"/>
</dbReference>
<comment type="subcellular location">
    <subcellularLocation>
        <location evidence="4">Cytoplasm</location>
    </subcellularLocation>
    <subcellularLocation>
        <location evidence="2">Endosome membrane</location>
        <topology evidence="2">Multi-pass membrane protein</topology>
    </subcellularLocation>
    <subcellularLocation>
        <location evidence="1">Lysosome membrane</location>
        <topology evidence="1">Multi-pass membrane protein</topology>
    </subcellularLocation>
    <subcellularLocation>
        <location evidence="3">Mitochondrion inner membrane</location>
        <topology evidence="3">Multi-pass membrane protein</topology>
    </subcellularLocation>
    <subcellularLocation>
        <location evidence="27">Zymogen granule membrane</location>
        <topology evidence="27">Multi-pass membrane protein</topology>
    </subcellularLocation>
</comment>
<feature type="domain" description="B box-type" evidence="37">
    <location>
        <begin position="117"/>
        <end position="159"/>
    </location>
</feature>
<evidence type="ECO:0000256" key="23">
    <source>
        <dbReference type="ARBA" id="ARBA00023228"/>
    </source>
</evidence>
<dbReference type="Pfam" id="PF16916">
    <property type="entry name" value="ZT_dimer"/>
    <property type="match status" value="1"/>
</dbReference>
<sequence length="728" mass="81079">MDYKSSLIQDGNPMENLEKQLICPICLEMFTKPVVILPCQHNLCRKCAHDVFQAANPYWTNRGSSVSMSGGRFRCPSCRHEVIMDRHGVYGLQRNLLVENIIDIYKQECSSRPLQKGNHPMCKEHEDEKINIYCLTCEVPTCSMCKVFGAHQACEVAPLQSVFQGQKTELSNCISMLVAGNDRVQTIITQLEDSCRVTKENSHQVKEALSQKFDTLYAILDEKKSELLQRITQEQEEKLGFIEALIQQYREQLGKSTKLVETAIQSLDEPGGATFLLSAKQLIKSIVEASKGCQLGKIEQGFENMDYFTVDLEHIADTLRAIDFGTEDDEEEFTEDEEEQEEEVSTEGKEAGEKPGVSIHPFRTSTRSYLGSLWQDGTGWISLPQPGLNLQAVELVTRSNHYCHAQKDPDLHCDPKKERARRQLYVASAICLVFMIGEIIGGYLAHSLAIMTDAAHLLTDFASMLISLFSLWMSSRPATKTMNFGWQRAEILGALLSVLSIWVVTGVLVYLAAERLVSGDYEIEGGTMLITSGCAVAVNIIMGLTLHQSGYGHSHSHGHSHDDANQQQENPSVRAAFIHVIGDFLQSLGVLVAAYILYFKPEYKYVDPICTFLFSLLVLGTTLTILRDVILVLMEGTPKGVDFTAVRDLLLSVEGVEALHSLHIWALTVTQPVLSVHIAIAQNADAQAVLKAASTCLQGKFYFHTMTIQIEDYSEDMKDCQACQGPSD</sequence>
<dbReference type="InterPro" id="IPR017903">
    <property type="entry name" value="COS_domain"/>
</dbReference>
<feature type="domain" description="RING-type" evidence="36">
    <location>
        <begin position="23"/>
        <end position="79"/>
    </location>
</feature>
<keyword evidence="15" id="KW-0999">Mitochondrion inner membrane</keyword>
<dbReference type="SMART" id="SM00502">
    <property type="entry name" value="BBC"/>
    <property type="match status" value="1"/>
</dbReference>
<dbReference type="InterPro" id="IPR050681">
    <property type="entry name" value="CDF/SLC30A"/>
</dbReference>
<dbReference type="PANTHER" id="PTHR11562:SF51">
    <property type="entry name" value="PROTON-COUPLED ZINC ANTIPORTER SLC30A2"/>
    <property type="match status" value="1"/>
</dbReference>
<dbReference type="PROSITE" id="PS50089">
    <property type="entry name" value="ZF_RING_2"/>
    <property type="match status" value="1"/>
</dbReference>
<evidence type="ECO:0000256" key="4">
    <source>
        <dbReference type="ARBA" id="ARBA00004496"/>
    </source>
</evidence>
<dbReference type="Gene3D" id="3.30.160.60">
    <property type="entry name" value="Classic Zinc Finger"/>
    <property type="match status" value="1"/>
</dbReference>
<dbReference type="PROSITE" id="PS51262">
    <property type="entry name" value="COS"/>
    <property type="match status" value="1"/>
</dbReference>
<dbReference type="NCBIfam" id="TIGR01297">
    <property type="entry name" value="CDF"/>
    <property type="match status" value="1"/>
</dbReference>
<evidence type="ECO:0000256" key="33">
    <source>
        <dbReference type="SAM" id="Coils"/>
    </source>
</evidence>
<evidence type="ECO:0000256" key="1">
    <source>
        <dbReference type="ARBA" id="ARBA00004155"/>
    </source>
</evidence>
<comment type="subunit">
    <text evidence="28">Homodimer. Interacts (via lysosomal targeting motif) with AP3D1; in AP-3-mediated transport to lysosomes. Interacts with TMEM163.</text>
</comment>
<evidence type="ECO:0000256" key="24">
    <source>
        <dbReference type="ARBA" id="ARBA00023329"/>
    </source>
</evidence>
<evidence type="ECO:0000256" key="21">
    <source>
        <dbReference type="ARBA" id="ARBA00023128"/>
    </source>
</evidence>
<evidence type="ECO:0000256" key="14">
    <source>
        <dbReference type="ARBA" id="ARBA00022786"/>
    </source>
</evidence>
<keyword evidence="20" id="KW-0406">Ion transport</keyword>
<dbReference type="Proteomes" id="UP001166674">
    <property type="component" value="Unassembled WGS sequence"/>
</dbReference>
<dbReference type="GO" id="GO:0062111">
    <property type="term" value="P:zinc ion import into organelle"/>
    <property type="evidence" value="ECO:0007669"/>
    <property type="project" value="UniProtKB-ARBA"/>
</dbReference>
<organism evidence="39 40">
    <name type="scientific">Sciurus carolinensis</name>
    <name type="common">Eastern gray squirrel</name>
    <dbReference type="NCBI Taxonomy" id="30640"/>
    <lineage>
        <taxon>Eukaryota</taxon>
        <taxon>Metazoa</taxon>
        <taxon>Chordata</taxon>
        <taxon>Craniata</taxon>
        <taxon>Vertebrata</taxon>
        <taxon>Euteleostomi</taxon>
        <taxon>Mammalia</taxon>
        <taxon>Eutheria</taxon>
        <taxon>Euarchontoglires</taxon>
        <taxon>Glires</taxon>
        <taxon>Rodentia</taxon>
        <taxon>Sciuromorpha</taxon>
        <taxon>Sciuridae</taxon>
        <taxon>Sciurinae</taxon>
        <taxon>Sciurini</taxon>
        <taxon>Sciurus</taxon>
    </lineage>
</organism>
<feature type="compositionally biased region" description="Acidic residues" evidence="34">
    <location>
        <begin position="325"/>
        <end position="345"/>
    </location>
</feature>
<evidence type="ECO:0000259" key="36">
    <source>
        <dbReference type="PROSITE" id="PS50089"/>
    </source>
</evidence>
<dbReference type="Pfam" id="PF00643">
    <property type="entry name" value="zf-B_box"/>
    <property type="match status" value="1"/>
</dbReference>
<evidence type="ECO:0000313" key="39">
    <source>
        <dbReference type="EMBL" id="MBZ3882066.1"/>
    </source>
</evidence>
<evidence type="ECO:0000256" key="8">
    <source>
        <dbReference type="ARBA" id="ARBA00022490"/>
    </source>
</evidence>
<evidence type="ECO:0000256" key="34">
    <source>
        <dbReference type="SAM" id="MobiDB-lite"/>
    </source>
</evidence>
<evidence type="ECO:0000256" key="9">
    <source>
        <dbReference type="ARBA" id="ARBA00022553"/>
    </source>
</evidence>
<dbReference type="GO" id="GO:0042589">
    <property type="term" value="C:zymogen granule membrane"/>
    <property type="evidence" value="ECO:0007669"/>
    <property type="project" value="UniProtKB-SubCell"/>
</dbReference>
<evidence type="ECO:0000256" key="26">
    <source>
        <dbReference type="ARBA" id="ARBA00053997"/>
    </source>
</evidence>
<evidence type="ECO:0000259" key="38">
    <source>
        <dbReference type="PROSITE" id="PS51262"/>
    </source>
</evidence>
<feature type="transmembrane region" description="Helical" evidence="35">
    <location>
        <begin position="454"/>
        <end position="472"/>
    </location>
</feature>
<keyword evidence="19 33" id="KW-0175">Coiled coil</keyword>
<dbReference type="InterPro" id="IPR013083">
    <property type="entry name" value="Znf_RING/FYVE/PHD"/>
</dbReference>
<dbReference type="Gene3D" id="3.30.40.10">
    <property type="entry name" value="Zinc/RING finger domain, C3HC4 (zinc finger)"/>
    <property type="match status" value="1"/>
</dbReference>
<dbReference type="InterPro" id="IPR042667">
    <property type="entry name" value="TRIM63_RING-HC"/>
</dbReference>
<evidence type="ECO:0000256" key="25">
    <source>
        <dbReference type="ARBA" id="ARBA00048349"/>
    </source>
</evidence>
<keyword evidence="16" id="KW-0862">Zinc</keyword>
<accession>A0AA41N1M5</accession>
<evidence type="ECO:0000259" key="37">
    <source>
        <dbReference type="PROSITE" id="PS50119"/>
    </source>
</evidence>
<evidence type="ECO:0000256" key="22">
    <source>
        <dbReference type="ARBA" id="ARBA00023136"/>
    </source>
</evidence>
<dbReference type="FunFam" id="1.20.1510.10:FF:000011">
    <property type="entry name" value="zinc transporter 2 isoform X1"/>
    <property type="match status" value="1"/>
</dbReference>
<evidence type="ECO:0000256" key="11">
    <source>
        <dbReference type="ARBA" id="ARBA00022723"/>
    </source>
</evidence>